<dbReference type="Proteomes" id="UP000188320">
    <property type="component" value="Unassembled WGS sequence"/>
</dbReference>
<gene>
    <name evidence="1" type="ORF">AX774_g4948</name>
</gene>
<dbReference type="EMBL" id="LSSK01000864">
    <property type="protein sequence ID" value="OMH81593.1"/>
    <property type="molecule type" value="Genomic_DNA"/>
</dbReference>
<organism evidence="1 2">
    <name type="scientific">Zancudomyces culisetae</name>
    <name type="common">Gut fungus</name>
    <name type="synonym">Smittium culisetae</name>
    <dbReference type="NCBI Taxonomy" id="1213189"/>
    <lineage>
        <taxon>Eukaryota</taxon>
        <taxon>Fungi</taxon>
        <taxon>Fungi incertae sedis</taxon>
        <taxon>Zoopagomycota</taxon>
        <taxon>Kickxellomycotina</taxon>
        <taxon>Harpellomycetes</taxon>
        <taxon>Harpellales</taxon>
        <taxon>Legeriomycetaceae</taxon>
        <taxon>Zancudomyces</taxon>
    </lineage>
</organism>
<protein>
    <submittedName>
        <fullName evidence="1">Uncharacterized protein</fullName>
    </submittedName>
</protein>
<accession>A0A1R1PKZ0</accession>
<name>A0A1R1PKZ0_ZANCU</name>
<proteinExistence type="predicted"/>
<evidence type="ECO:0000313" key="2">
    <source>
        <dbReference type="Proteomes" id="UP000188320"/>
    </source>
</evidence>
<dbReference type="AlphaFoldDB" id="A0A1R1PKZ0"/>
<sequence length="87" mass="9657">MECEQVQLVPPQGTHSTMTLKPNQCYEVPGSLSAKFNGGVPGKGYMMLCTDMLCRGLCALRTRADWYYPNNLIYDAGAPVYSAKWFA</sequence>
<keyword evidence="2" id="KW-1185">Reference proteome</keyword>
<comment type="caution">
    <text evidence="1">The sequence shown here is derived from an EMBL/GenBank/DDBJ whole genome shotgun (WGS) entry which is preliminary data.</text>
</comment>
<evidence type="ECO:0000313" key="1">
    <source>
        <dbReference type="EMBL" id="OMH81593.1"/>
    </source>
</evidence>
<reference evidence="2" key="1">
    <citation type="submission" date="2017-01" db="EMBL/GenBank/DDBJ databases">
        <authorList>
            <person name="Wang Y."/>
            <person name="White M."/>
            <person name="Kvist S."/>
            <person name="Moncalvo J.-M."/>
        </authorList>
    </citation>
    <scope>NUCLEOTIDE SEQUENCE [LARGE SCALE GENOMIC DNA]</scope>
    <source>
        <strain evidence="2">COL-18-3</strain>
    </source>
</reference>